<dbReference type="EMBL" id="RQGD01000023">
    <property type="protein sequence ID" value="TGL59690.1"/>
    <property type="molecule type" value="Genomic_DNA"/>
</dbReference>
<evidence type="ECO:0000256" key="1">
    <source>
        <dbReference type="ARBA" id="ARBA00007452"/>
    </source>
</evidence>
<evidence type="ECO:0000313" key="10">
    <source>
        <dbReference type="Proteomes" id="UP000297693"/>
    </source>
</evidence>
<protein>
    <recommendedName>
        <fullName evidence="2 7">DNA repair protein RecO</fullName>
    </recommendedName>
    <alternativeName>
        <fullName evidence="6 7">Recombination protein O</fullName>
    </alternativeName>
</protein>
<feature type="domain" description="DNA replication/recombination mediator RecO N-terminal" evidence="8">
    <location>
        <begin position="1"/>
        <end position="80"/>
    </location>
</feature>
<comment type="caution">
    <text evidence="9">The sequence shown here is derived from an EMBL/GenBank/DDBJ whole genome shotgun (WGS) entry which is preliminary data.</text>
</comment>
<proteinExistence type="inferred from homology"/>
<reference evidence="9" key="1">
    <citation type="journal article" date="2019" name="PLoS Negl. Trop. Dis.">
        <title>Revisiting the worldwide diversity of Leptospira species in the environment.</title>
        <authorList>
            <person name="Vincent A.T."/>
            <person name="Schiettekatte O."/>
            <person name="Bourhy P."/>
            <person name="Veyrier F.J."/>
            <person name="Picardeau M."/>
        </authorList>
    </citation>
    <scope>NUCLEOTIDE SEQUENCE [LARGE SCALE GENOMIC DNA]</scope>
    <source>
        <strain evidence="9">201702476</strain>
    </source>
</reference>
<dbReference type="SUPFAM" id="SSF57863">
    <property type="entry name" value="ArfGap/RecO-like zinc finger"/>
    <property type="match status" value="1"/>
</dbReference>
<evidence type="ECO:0000256" key="2">
    <source>
        <dbReference type="ARBA" id="ARBA00021310"/>
    </source>
</evidence>
<evidence type="ECO:0000256" key="7">
    <source>
        <dbReference type="HAMAP-Rule" id="MF_00201"/>
    </source>
</evidence>
<dbReference type="OrthoDB" id="9812244at2"/>
<comment type="function">
    <text evidence="7">Involved in DNA repair and RecF pathway recombination.</text>
</comment>
<dbReference type="GO" id="GO:0006310">
    <property type="term" value="P:DNA recombination"/>
    <property type="evidence" value="ECO:0007669"/>
    <property type="project" value="UniProtKB-UniRule"/>
</dbReference>
<accession>A0A4R9K415</accession>
<keyword evidence="5 7" id="KW-0234">DNA repair</keyword>
<evidence type="ECO:0000256" key="6">
    <source>
        <dbReference type="ARBA" id="ARBA00033409"/>
    </source>
</evidence>
<name>A0A4R9K415_9LEPT</name>
<keyword evidence="10" id="KW-1185">Reference proteome</keyword>
<dbReference type="NCBIfam" id="TIGR00613">
    <property type="entry name" value="reco"/>
    <property type="match status" value="1"/>
</dbReference>
<comment type="similarity">
    <text evidence="1 7">Belongs to the RecO family.</text>
</comment>
<evidence type="ECO:0000259" key="8">
    <source>
        <dbReference type="Pfam" id="PF11967"/>
    </source>
</evidence>
<evidence type="ECO:0000256" key="4">
    <source>
        <dbReference type="ARBA" id="ARBA00023172"/>
    </source>
</evidence>
<dbReference type="Pfam" id="PF02565">
    <property type="entry name" value="RecO_C"/>
    <property type="match status" value="1"/>
</dbReference>
<dbReference type="AlphaFoldDB" id="A0A4R9K415"/>
<dbReference type="HAMAP" id="MF_00201">
    <property type="entry name" value="RecO"/>
    <property type="match status" value="1"/>
</dbReference>
<keyword evidence="4 7" id="KW-0233">DNA recombination</keyword>
<sequence length="250" mass="29009">MALKKEKGIVIQSMDFGDSDRMISLAGEADVRMKFISKGIRKSKRRAISSTELGSLIEIDYYDQAEKDWKSIKEINLVNRFDTLKSTYLGTMLIFYFCEMIATLYPEGESHPFLNQILVGSFEYADQNKFTIELLPFFKLRALANLGHFPTEFFCHTCGESVLQKRSAMFALETREFLCGDCHTLARDQLPMIRFFQTILTHRFSKLMELETKKEAVKEADLVLNQFLRSITGKEFKSYFEFYKTIGDSF</sequence>
<gene>
    <name evidence="7 9" type="primary">recO</name>
    <name evidence="9" type="ORF">EHQ58_08060</name>
</gene>
<dbReference type="InterPro" id="IPR003717">
    <property type="entry name" value="RecO"/>
</dbReference>
<dbReference type="InterPro" id="IPR037278">
    <property type="entry name" value="ARFGAP/RecO"/>
</dbReference>
<dbReference type="GO" id="GO:0006302">
    <property type="term" value="P:double-strand break repair"/>
    <property type="evidence" value="ECO:0007669"/>
    <property type="project" value="TreeGrafter"/>
</dbReference>
<dbReference type="InterPro" id="IPR012340">
    <property type="entry name" value="NA-bd_OB-fold"/>
</dbReference>
<dbReference type="PANTHER" id="PTHR33991">
    <property type="entry name" value="DNA REPAIR PROTEIN RECO"/>
    <property type="match status" value="1"/>
</dbReference>
<keyword evidence="3 7" id="KW-0227">DNA damage</keyword>
<evidence type="ECO:0000256" key="5">
    <source>
        <dbReference type="ARBA" id="ARBA00023204"/>
    </source>
</evidence>
<dbReference type="RefSeq" id="WP_135623379.1">
    <property type="nucleotide sequence ID" value="NZ_RQGD01000023.1"/>
</dbReference>
<dbReference type="GO" id="GO:0043590">
    <property type="term" value="C:bacterial nucleoid"/>
    <property type="evidence" value="ECO:0007669"/>
    <property type="project" value="TreeGrafter"/>
</dbReference>
<dbReference type="PANTHER" id="PTHR33991:SF1">
    <property type="entry name" value="DNA REPAIR PROTEIN RECO"/>
    <property type="match status" value="1"/>
</dbReference>
<dbReference type="Gene3D" id="1.20.1440.120">
    <property type="entry name" value="Recombination protein O, C-terminal domain"/>
    <property type="match status" value="1"/>
</dbReference>
<dbReference type="Gene3D" id="2.40.50.140">
    <property type="entry name" value="Nucleic acid-binding proteins"/>
    <property type="match status" value="1"/>
</dbReference>
<evidence type="ECO:0000256" key="3">
    <source>
        <dbReference type="ARBA" id="ARBA00022763"/>
    </source>
</evidence>
<dbReference type="Pfam" id="PF11967">
    <property type="entry name" value="RecO_N"/>
    <property type="match status" value="1"/>
</dbReference>
<dbReference type="InterPro" id="IPR022572">
    <property type="entry name" value="DNA_rep/recomb_RecO_N"/>
</dbReference>
<organism evidence="9 10">
    <name type="scientific">Leptospira ognonensis</name>
    <dbReference type="NCBI Taxonomy" id="2484945"/>
    <lineage>
        <taxon>Bacteria</taxon>
        <taxon>Pseudomonadati</taxon>
        <taxon>Spirochaetota</taxon>
        <taxon>Spirochaetia</taxon>
        <taxon>Leptospirales</taxon>
        <taxon>Leptospiraceae</taxon>
        <taxon>Leptospira</taxon>
    </lineage>
</organism>
<dbReference type="InterPro" id="IPR042242">
    <property type="entry name" value="RecO_C"/>
</dbReference>
<evidence type="ECO:0000313" key="9">
    <source>
        <dbReference type="EMBL" id="TGL59690.1"/>
    </source>
</evidence>
<dbReference type="Proteomes" id="UP000297693">
    <property type="component" value="Unassembled WGS sequence"/>
</dbReference>